<dbReference type="EMBL" id="LT629804">
    <property type="protein sequence ID" value="SDU81937.1"/>
    <property type="molecule type" value="Genomic_DNA"/>
</dbReference>
<sequence>MYTQLHTAIPYLTASSQVTARKTVLTVTGKAVISEHPLYTDTTKRDKTEVLSRSMS</sequence>
<gene>
    <name evidence="1" type="ORF">SAMN04489737_1629</name>
</gene>
<dbReference type="Proteomes" id="UP000214355">
    <property type="component" value="Chromosome I"/>
</dbReference>
<dbReference type="AlphaFoldDB" id="A0A1H2LLR0"/>
<reference evidence="2" key="1">
    <citation type="submission" date="2016-10" db="EMBL/GenBank/DDBJ databases">
        <authorList>
            <person name="Varghese N."/>
            <person name="Submissions S."/>
        </authorList>
    </citation>
    <scope>NUCLEOTIDE SEQUENCE [LARGE SCALE GENOMIC DNA]</scope>
    <source>
        <strain evidence="2">DSM 10002</strain>
    </source>
</reference>
<organism evidence="1 2">
    <name type="scientific">Arcanobacterium phocae</name>
    <dbReference type="NCBI Taxonomy" id="131112"/>
    <lineage>
        <taxon>Bacteria</taxon>
        <taxon>Bacillati</taxon>
        <taxon>Actinomycetota</taxon>
        <taxon>Actinomycetes</taxon>
        <taxon>Actinomycetales</taxon>
        <taxon>Actinomycetaceae</taxon>
        <taxon>Arcanobacterium</taxon>
    </lineage>
</organism>
<name>A0A1H2LLR0_9ACTO</name>
<protein>
    <submittedName>
        <fullName evidence="1">Uncharacterized protein</fullName>
    </submittedName>
</protein>
<accession>A0A1H2LLR0</accession>
<evidence type="ECO:0000313" key="1">
    <source>
        <dbReference type="EMBL" id="SDU81937.1"/>
    </source>
</evidence>
<proteinExistence type="predicted"/>
<keyword evidence="2" id="KW-1185">Reference proteome</keyword>
<evidence type="ECO:0000313" key="2">
    <source>
        <dbReference type="Proteomes" id="UP000214355"/>
    </source>
</evidence>